<protein>
    <submittedName>
        <fullName evidence="6">Putative TetR family transcriptional regulator</fullName>
    </submittedName>
</protein>
<evidence type="ECO:0000259" key="5">
    <source>
        <dbReference type="PROSITE" id="PS50977"/>
    </source>
</evidence>
<dbReference type="eggNOG" id="COG1309">
    <property type="taxonomic scope" value="Bacteria"/>
</dbReference>
<evidence type="ECO:0000256" key="2">
    <source>
        <dbReference type="ARBA" id="ARBA00023125"/>
    </source>
</evidence>
<proteinExistence type="predicted"/>
<dbReference type="AlphaFoldDB" id="M0QKS4"/>
<dbReference type="Pfam" id="PF16859">
    <property type="entry name" value="TetR_C_11"/>
    <property type="match status" value="1"/>
</dbReference>
<dbReference type="OrthoDB" id="9796019at2"/>
<gene>
    <name evidence="6" type="ORF">GS4_11_02990</name>
</gene>
<dbReference type="STRING" id="1223545.GS4_11_02990"/>
<dbReference type="InterPro" id="IPR001647">
    <property type="entry name" value="HTH_TetR"/>
</dbReference>
<dbReference type="PROSITE" id="PS50977">
    <property type="entry name" value="HTH_TETR_2"/>
    <property type="match status" value="1"/>
</dbReference>
<keyword evidence="7" id="KW-1185">Reference proteome</keyword>
<sequence length="192" mass="21256">MTSERRRGAELEEAISGAVMSELTRHGYAGLTFEGVAAAASTSKTVLYRRWSSKAEMILSVVTATRALMIDTPDTGSLGGDLMAMMHSWREIFDIRIRQTMFGVLADVDQKAATEVRAWLFAKSAEVVEPVIARARRRGELGDDELHPRVAALPLDLLRNETLLRRELHDQDIVDMVEQCIVPLWSSASGAD</sequence>
<dbReference type="InterPro" id="IPR009057">
    <property type="entry name" value="Homeodomain-like_sf"/>
</dbReference>
<evidence type="ECO:0000313" key="6">
    <source>
        <dbReference type="EMBL" id="GAC68027.1"/>
    </source>
</evidence>
<dbReference type="PANTHER" id="PTHR30055">
    <property type="entry name" value="HTH-TYPE TRANSCRIPTIONAL REGULATOR RUTR"/>
    <property type="match status" value="1"/>
</dbReference>
<keyword evidence="2 4" id="KW-0238">DNA-binding</keyword>
<dbReference type="GO" id="GO:0003700">
    <property type="term" value="F:DNA-binding transcription factor activity"/>
    <property type="evidence" value="ECO:0007669"/>
    <property type="project" value="TreeGrafter"/>
</dbReference>
<feature type="domain" description="HTH tetR-type" evidence="5">
    <location>
        <begin position="9"/>
        <end position="69"/>
    </location>
</feature>
<dbReference type="Gene3D" id="1.10.357.10">
    <property type="entry name" value="Tetracycline Repressor, domain 2"/>
    <property type="match status" value="1"/>
</dbReference>
<comment type="caution">
    <text evidence="6">The sequence shown here is derived from an EMBL/GenBank/DDBJ whole genome shotgun (WGS) entry which is preliminary data.</text>
</comment>
<dbReference type="Gene3D" id="1.10.10.60">
    <property type="entry name" value="Homeodomain-like"/>
    <property type="match status" value="1"/>
</dbReference>
<dbReference type="RefSeq" id="WP_007619802.1">
    <property type="nucleotide sequence ID" value="NZ_BANX01000011.1"/>
</dbReference>
<dbReference type="InterPro" id="IPR036271">
    <property type="entry name" value="Tet_transcr_reg_TetR-rel_C_sf"/>
</dbReference>
<dbReference type="SUPFAM" id="SSF46689">
    <property type="entry name" value="Homeodomain-like"/>
    <property type="match status" value="1"/>
</dbReference>
<dbReference type="Proteomes" id="UP000011666">
    <property type="component" value="Unassembled WGS sequence"/>
</dbReference>
<evidence type="ECO:0000313" key="7">
    <source>
        <dbReference type="Proteomes" id="UP000011666"/>
    </source>
</evidence>
<evidence type="ECO:0000256" key="3">
    <source>
        <dbReference type="ARBA" id="ARBA00023163"/>
    </source>
</evidence>
<keyword evidence="1" id="KW-0805">Transcription regulation</keyword>
<keyword evidence="3" id="KW-0804">Transcription</keyword>
<accession>M0QKS4</accession>
<evidence type="ECO:0000256" key="4">
    <source>
        <dbReference type="PROSITE-ProRule" id="PRU00335"/>
    </source>
</evidence>
<dbReference type="EMBL" id="BANX01000011">
    <property type="protein sequence ID" value="GAC68027.1"/>
    <property type="molecule type" value="Genomic_DNA"/>
</dbReference>
<dbReference type="GO" id="GO:0000976">
    <property type="term" value="F:transcription cis-regulatory region binding"/>
    <property type="evidence" value="ECO:0007669"/>
    <property type="project" value="TreeGrafter"/>
</dbReference>
<reference evidence="6 7" key="1">
    <citation type="submission" date="2013-01" db="EMBL/GenBank/DDBJ databases">
        <title>Whole genome shotgun sequence of Gordonia soli NBRC 108243.</title>
        <authorList>
            <person name="Isaki-Nakamura S."/>
            <person name="Hosoyama A."/>
            <person name="Tsuchikane K."/>
            <person name="Ando Y."/>
            <person name="Baba S."/>
            <person name="Ohji S."/>
            <person name="Hamada M."/>
            <person name="Tamura T."/>
            <person name="Yamazoe A."/>
            <person name="Yamazaki S."/>
            <person name="Fujita N."/>
        </authorList>
    </citation>
    <scope>NUCLEOTIDE SEQUENCE [LARGE SCALE GENOMIC DNA]</scope>
    <source>
        <strain evidence="6 7">NBRC 108243</strain>
    </source>
</reference>
<dbReference type="InterPro" id="IPR011075">
    <property type="entry name" value="TetR_C"/>
</dbReference>
<evidence type="ECO:0000256" key="1">
    <source>
        <dbReference type="ARBA" id="ARBA00023015"/>
    </source>
</evidence>
<organism evidence="6 7">
    <name type="scientific">Gordonia soli NBRC 108243</name>
    <dbReference type="NCBI Taxonomy" id="1223545"/>
    <lineage>
        <taxon>Bacteria</taxon>
        <taxon>Bacillati</taxon>
        <taxon>Actinomycetota</taxon>
        <taxon>Actinomycetes</taxon>
        <taxon>Mycobacteriales</taxon>
        <taxon>Gordoniaceae</taxon>
        <taxon>Gordonia</taxon>
    </lineage>
</organism>
<dbReference type="SUPFAM" id="SSF48498">
    <property type="entry name" value="Tetracyclin repressor-like, C-terminal domain"/>
    <property type="match status" value="1"/>
</dbReference>
<name>M0QKS4_9ACTN</name>
<feature type="DNA-binding region" description="H-T-H motif" evidence="4">
    <location>
        <begin position="32"/>
        <end position="51"/>
    </location>
</feature>
<dbReference type="Pfam" id="PF00440">
    <property type="entry name" value="TetR_N"/>
    <property type="match status" value="1"/>
</dbReference>
<dbReference type="PANTHER" id="PTHR30055:SF148">
    <property type="entry name" value="TETR-FAMILY TRANSCRIPTIONAL REGULATOR"/>
    <property type="match status" value="1"/>
</dbReference>
<dbReference type="InterPro" id="IPR050109">
    <property type="entry name" value="HTH-type_TetR-like_transc_reg"/>
</dbReference>